<dbReference type="EMBL" id="CAHPRB010000005">
    <property type="protein sequence ID" value="CAB5557037.1"/>
    <property type="molecule type" value="Genomic_DNA"/>
</dbReference>
<keyword evidence="1" id="KW-0472">Membrane</keyword>
<evidence type="ECO:0000256" key="1">
    <source>
        <dbReference type="SAM" id="Phobius"/>
    </source>
</evidence>
<protein>
    <submittedName>
        <fullName evidence="2">Uncharacterized protein</fullName>
    </submittedName>
</protein>
<evidence type="ECO:0000313" key="2">
    <source>
        <dbReference type="EMBL" id="CAB5557037.1"/>
    </source>
</evidence>
<sequence>MINILRNKVFTRALIIILSLISLAYWYGYMSLSKRSIPKDQYNLSHVEGVRLSKHQDLRGVIGSLNQRHQYGEYLSEASYYISRETGQRYLPDNISFPTWLRYVNNDKASLSTVPLVPIWNQDYILGFSNKSTFKILEKNILFQPGEPLKNVFVGKTAILKNDYADFYTTITDIDGSGNITVQGYIPFDFFPKSILIPSGKKKNKHMMFESDTMGWIRGGRFTLDPTGYTYVIRPVPSLSLSKTTLEDGDTLSWDGINGPTSTRIESVYGFNNTYIVKLDKKLPPYFDFRKNIITVTRNKDDFDKQEMLLNVDTDEINEKFFLGKKRNISFVVSSINDIAPGSVVVAEGNNVPLYVSMVAKDSNVITIDLFKSAVIKECLSTKSKQSYDSCLYNIDLSKFEYTNVKWAKENLANDKNFDSFGPWEMWNKGGALNIQYATNIVKRIDIPAENSKNENTIASKPPQKSLNGLIWEIYPGSLLNIFYGTHNPAPTEMLIHVLGREARDKYYSSFVKTKPEYISFAKPERFTPWLLNWHWPFFRNMINNYDLAVDKSEFSLWHLNNNNKWDDFGPEQLKMQGDFSVNKPIDLDISKSKTQSCDIKLMTAVVKYDIKNPISSLPLIGKLTRYLIEIENTGLPSNMPVSLPWSEHTFSFPIFYREGFNPTITPRTLSNFLNLTSLTIKEITLYQENVDAKNIYSLYYDYPAVGAAARYECNDRKH</sequence>
<gene>
    <name evidence="2" type="ORF">GHA_01759</name>
</gene>
<name>A0ABM8MH37_9ENTR</name>
<dbReference type="GeneID" id="83648345"/>
<reference evidence="2" key="1">
    <citation type="submission" date="2020-05" db="EMBL/GenBank/DDBJ databases">
        <authorList>
            <person name="Delgado-Blas J."/>
        </authorList>
    </citation>
    <scope>NUCLEOTIDE SEQUENCE</scope>
    <source>
        <strain evidence="2">BB1468</strain>
    </source>
</reference>
<accession>A0ABM8MH37</accession>
<organism evidence="2 3">
    <name type="scientific">Citrobacter youngae</name>
    <dbReference type="NCBI Taxonomy" id="133448"/>
    <lineage>
        <taxon>Bacteria</taxon>
        <taxon>Pseudomonadati</taxon>
        <taxon>Pseudomonadota</taxon>
        <taxon>Gammaproteobacteria</taxon>
        <taxon>Enterobacterales</taxon>
        <taxon>Enterobacteriaceae</taxon>
        <taxon>Citrobacter</taxon>
        <taxon>Citrobacter freundii complex</taxon>
    </lineage>
</organism>
<keyword evidence="1" id="KW-1133">Transmembrane helix</keyword>
<keyword evidence="1" id="KW-0812">Transmembrane</keyword>
<evidence type="ECO:0000313" key="3">
    <source>
        <dbReference type="Proteomes" id="UP000835792"/>
    </source>
</evidence>
<keyword evidence="3" id="KW-1185">Reference proteome</keyword>
<comment type="caution">
    <text evidence="2">The sequence shown here is derived from an EMBL/GenBank/DDBJ whole genome shotgun (WGS) entry which is preliminary data.</text>
</comment>
<dbReference type="RefSeq" id="WP_048213404.1">
    <property type="nucleotide sequence ID" value="NZ_CAHPRB010000005.1"/>
</dbReference>
<feature type="transmembrane region" description="Helical" evidence="1">
    <location>
        <begin position="9"/>
        <end position="29"/>
    </location>
</feature>
<dbReference type="Proteomes" id="UP000835792">
    <property type="component" value="Unassembled WGS sequence"/>
</dbReference>
<proteinExistence type="predicted"/>